<feature type="region of interest" description="Disordered" evidence="1">
    <location>
        <begin position="147"/>
        <end position="169"/>
    </location>
</feature>
<reference evidence="2" key="2">
    <citation type="submission" date="2015-06" db="UniProtKB">
        <authorList>
            <consortium name="EnsemblPlants"/>
        </authorList>
    </citation>
    <scope>IDENTIFICATION</scope>
    <source>
        <strain evidence="2">DM1-3 516 R44</strain>
    </source>
</reference>
<evidence type="ECO:0000256" key="1">
    <source>
        <dbReference type="SAM" id="MobiDB-lite"/>
    </source>
</evidence>
<dbReference type="Proteomes" id="UP000011115">
    <property type="component" value="Unassembled WGS sequence"/>
</dbReference>
<protein>
    <submittedName>
        <fullName evidence="2">Uncharacterized protein</fullName>
    </submittedName>
</protein>
<dbReference type="InParanoid" id="M1DQN7"/>
<keyword evidence="3" id="KW-1185">Reference proteome</keyword>
<sequence length="169" mass="19172">MQNPNGDLPKALCGLIFVLILSLNRWKSILSRSAIRTPKGDILTKVHFASTFRVFYTAYAQAFPKKRKGVFWKPLEEVKVKDSFGALETIRVDISTLRAEVVQLQSTDISMIWGEVLFLDTPTHVPEMPSVALFSSEQPEVVVNVETKVEDESEREDEELAEETDEEEL</sequence>
<evidence type="ECO:0000313" key="2">
    <source>
        <dbReference type="EnsemblPlants" id="PGSC0003DMT400092846"/>
    </source>
</evidence>
<evidence type="ECO:0000313" key="3">
    <source>
        <dbReference type="Proteomes" id="UP000011115"/>
    </source>
</evidence>
<reference evidence="3" key="1">
    <citation type="journal article" date="2011" name="Nature">
        <title>Genome sequence and analysis of the tuber crop potato.</title>
        <authorList>
            <consortium name="The Potato Genome Sequencing Consortium"/>
        </authorList>
    </citation>
    <scope>NUCLEOTIDE SEQUENCE [LARGE SCALE GENOMIC DNA]</scope>
    <source>
        <strain evidence="3">cv. DM1-3 516 R44</strain>
    </source>
</reference>
<organism evidence="2 3">
    <name type="scientific">Solanum tuberosum</name>
    <name type="common">Potato</name>
    <dbReference type="NCBI Taxonomy" id="4113"/>
    <lineage>
        <taxon>Eukaryota</taxon>
        <taxon>Viridiplantae</taxon>
        <taxon>Streptophyta</taxon>
        <taxon>Embryophyta</taxon>
        <taxon>Tracheophyta</taxon>
        <taxon>Spermatophyta</taxon>
        <taxon>Magnoliopsida</taxon>
        <taxon>eudicotyledons</taxon>
        <taxon>Gunneridae</taxon>
        <taxon>Pentapetalae</taxon>
        <taxon>asterids</taxon>
        <taxon>lamiids</taxon>
        <taxon>Solanales</taxon>
        <taxon>Solanaceae</taxon>
        <taxon>Solanoideae</taxon>
        <taxon>Solaneae</taxon>
        <taxon>Solanum</taxon>
    </lineage>
</organism>
<dbReference type="PaxDb" id="4113-PGSC0003DMT400092846"/>
<proteinExistence type="predicted"/>
<dbReference type="EnsemblPlants" id="PGSC0003DMT400092846">
    <property type="protein sequence ID" value="PGSC0003DMT400092846"/>
    <property type="gene ID" value="PGSC0003DMG400042417"/>
</dbReference>
<name>M1DQN7_SOLTU</name>
<dbReference type="Gramene" id="PGSC0003DMT400092846">
    <property type="protein sequence ID" value="PGSC0003DMT400092846"/>
    <property type="gene ID" value="PGSC0003DMG400042417"/>
</dbReference>
<dbReference type="AlphaFoldDB" id="M1DQN7"/>
<dbReference type="HOGENOM" id="CLU_1581239_0_0_1"/>
<feature type="compositionally biased region" description="Acidic residues" evidence="1">
    <location>
        <begin position="149"/>
        <end position="169"/>
    </location>
</feature>
<accession>M1DQN7</accession>